<evidence type="ECO:0000256" key="3">
    <source>
        <dbReference type="ARBA" id="ARBA00022603"/>
    </source>
</evidence>
<dbReference type="InterPro" id="IPR001214">
    <property type="entry name" value="SET_dom"/>
</dbReference>
<evidence type="ECO:0000313" key="12">
    <source>
        <dbReference type="EMBL" id="JAT43913.1"/>
    </source>
</evidence>
<feature type="domain" description="SET" evidence="8">
    <location>
        <begin position="1593"/>
        <end position="1725"/>
    </location>
</feature>
<dbReference type="PROSITE" id="PS00028">
    <property type="entry name" value="ZINC_FINGER_C2H2_1"/>
    <property type="match status" value="3"/>
</dbReference>
<dbReference type="EMBL" id="GDJX01025447">
    <property type="protein sequence ID" value="JAT42489.1"/>
    <property type="molecule type" value="Transcribed_RNA"/>
</dbReference>
<accession>A0A1D1XSB7</accession>
<dbReference type="InterPro" id="IPR046341">
    <property type="entry name" value="SET_dom_sf"/>
</dbReference>
<dbReference type="SMART" id="SM00355">
    <property type="entry name" value="ZnF_C2H2"/>
    <property type="match status" value="4"/>
</dbReference>
<dbReference type="GO" id="GO:0005694">
    <property type="term" value="C:chromosome"/>
    <property type="evidence" value="ECO:0007669"/>
    <property type="project" value="UniProtKB-SubCell"/>
</dbReference>
<dbReference type="SMART" id="SM00468">
    <property type="entry name" value="PreSET"/>
    <property type="match status" value="1"/>
</dbReference>
<dbReference type="InterPro" id="IPR040689">
    <property type="entry name" value="SUVR5_Znf-C2H2_3rpt"/>
</dbReference>
<keyword evidence="4 13" id="KW-0808">Transferase</keyword>
<evidence type="ECO:0000313" key="11">
    <source>
        <dbReference type="EMBL" id="JAT42489.1"/>
    </source>
</evidence>
<keyword evidence="6" id="KW-0862">Zinc</keyword>
<dbReference type="GO" id="GO:0005634">
    <property type="term" value="C:nucleus"/>
    <property type="evidence" value="ECO:0007669"/>
    <property type="project" value="InterPro"/>
</dbReference>
<evidence type="ECO:0000259" key="9">
    <source>
        <dbReference type="PROSITE" id="PS50867"/>
    </source>
</evidence>
<dbReference type="PROSITE" id="PS50867">
    <property type="entry name" value="PRE_SET"/>
    <property type="match status" value="1"/>
</dbReference>
<dbReference type="Pfam" id="PF05033">
    <property type="entry name" value="Pre-SET"/>
    <property type="match status" value="1"/>
</dbReference>
<comment type="subcellular location">
    <subcellularLocation>
        <location evidence="1">Chromosome</location>
    </subcellularLocation>
</comment>
<evidence type="ECO:0000256" key="6">
    <source>
        <dbReference type="PROSITE-ProRule" id="PRU00042"/>
    </source>
</evidence>
<evidence type="ECO:0000259" key="7">
    <source>
        <dbReference type="PROSITE" id="PS50157"/>
    </source>
</evidence>
<feature type="domain" description="C2H2-type" evidence="7">
    <location>
        <begin position="1072"/>
        <end position="1100"/>
    </location>
</feature>
<dbReference type="EMBL" id="GDJX01022665">
    <property type="protein sequence ID" value="JAT45271.1"/>
    <property type="molecule type" value="Transcribed_RNA"/>
</dbReference>
<dbReference type="InterPro" id="IPR013087">
    <property type="entry name" value="Znf_C2H2_type"/>
</dbReference>
<keyword evidence="6" id="KW-0863">Zinc-finger</keyword>
<evidence type="ECO:0000256" key="1">
    <source>
        <dbReference type="ARBA" id="ARBA00004286"/>
    </source>
</evidence>
<dbReference type="PROSITE" id="PS50157">
    <property type="entry name" value="ZINC_FINGER_C2H2_2"/>
    <property type="match status" value="3"/>
</dbReference>
<dbReference type="InterPro" id="IPR007728">
    <property type="entry name" value="Pre-SET_dom"/>
</dbReference>
<dbReference type="GO" id="GO:0032259">
    <property type="term" value="P:methylation"/>
    <property type="evidence" value="ECO:0007669"/>
    <property type="project" value="UniProtKB-KW"/>
</dbReference>
<dbReference type="Pfam" id="PF00856">
    <property type="entry name" value="SET"/>
    <property type="match status" value="1"/>
</dbReference>
<dbReference type="PANTHER" id="PTHR47325">
    <property type="entry name" value="HISTONE-LYSINE N-METHYLTRANSFERASE SUVR5"/>
    <property type="match status" value="1"/>
</dbReference>
<reference evidence="13" key="1">
    <citation type="submission" date="2015-07" db="EMBL/GenBank/DDBJ databases">
        <title>Transcriptome Assembly of Anthurium amnicola.</title>
        <authorList>
            <person name="Suzuki J."/>
        </authorList>
    </citation>
    <scope>NUCLEOTIDE SEQUENCE</scope>
</reference>
<sequence>MEVLSCPEIQYAGESNCPQQSPGSKLSDHGLEEKPTLMQVHCHRERAGNELMIGIRERNQSVLEMNYNLRLPENNQSNGRKITCDDIQEFSIVKSPRVERLNDSHIAENTLWSVRCPQELQGSRMLNDHEEENATFHGTDTLQTEECNVLSDSCQECTPLKGVRQEGKLELLSGKEGQDMLASPECHGEQVLEGLNKVNGYVPDAEDTQRDETNEGKQRSDVLVALEPMFSGPDFQCDEWSRKLHDSSNHAANRCDYASVNLSFWNQIVQQSASFNDSHSMMKKVEAGILQNINQEGEPVAAESTEQDGPEALWVKWRGKWQTGIRCSRADYPLSTLKAKPTHERKKYFVVFFPNTRTYSWVDMQLVRSIDELPEPLAYGSHYSWLAFVKDLAFPRRYIMQKLAVSMLDLSDQLHTEAVIESARKASSWKEFAMEASLCSDYFELGMMLLKLHKMILPEYINFDWLQHSFDLWMQQCKKAETAETIELLTEELVDSVLWNNVEELWEAPVQPELGTEWRTWKQEVMKLFSTSHPGGSGVIDKRSLNTGPHFSRKRPKLEIRRPDICVNEAGAKTLTVHFQDIMKYDPGKSNCQGLENCMDTCKSSNVDISGTGITTVSRNLASNDDIAVESVNLSNIQTSAVGTSVDIGGQIELPNDHRDKDLPKKYRQCLAFIGAKGRQCGRWANDGEMYCCVHLGNRSVNNLSQAEQTTPFKASMSAGTSVVGSGGIALADCHRDKDFSNKDRQCLAFIQAKGRQCGRWANGGDIYCCAHLSNHYVNKHSQPELTPPLEVFMCEGTTTHGQKCKHRARPGTAFCKKHKHHGTNDLMVPGSLLTSAGNHGKGKHGMEMLPETTYTSSATHNNLLLTEAATLMDDNLIPVAVGETLDERNLLRNKLEFNDALSTLVQVSTSDSPRCIGFGYHNNDEQCLQNAKRHTLYCEKHLPNFLKRARNGKNRFISREIFVNLLKRCKSRQQKIHLHRACELLYGFMKNSLSNQKSISQGDHMGCILSEASKDLNIGEYLMKLVSSEREKIGRIWGFDKVQDKQVQSLEMNPVPAAEAVARNHCSENIIKCKICTEGFCDDKSLSMHWMEIHKKEAEWLFRGYACAVCMTSFTNRKVQEAHVKEKHGTQFLEGSLLFRCMSCNNHFTNASQLWQHVLSSHSLEFRLPDCSKSDNFPLKAELHNGSCLGDGASDKEDGRRRFICRFCGLKFDLLPDLDRHHQSAHMNLSYVSHFPSITNNHLKHTRLRHSRFKKGLGATFGFKKSAGFNMQKCFEASSSVVSSRVILHTQASPASCLGRLLEFDCFNVAQALFTEIQQTKSRPSNMEILSIARSTCCRTHLHEVLKEKHGTLPKNLYLKAAKLCSELSIPVSWHLDGFICPKGCNPSNYPNSSSPLTPLLNKFVEPDVSTLDHMNNCVEEMDDCHYVLNSKHLNCKPIQKTIVLCEDMSFGLESFPVACVVDEGTKVLFGINFNETSGGQDQGNSMPWLGFTYVTKRLLDPALGLDTKSSQLGCACSDTKCYPETCDHVYLFDNDYENAKDIHGYSMRGQFPYDERGRIVVEEGCLVYECNSLCSCDKTCQNRVLQNGVRVKLEVFTSEKKGWAVRAAEAIPRGTFICEYIGEVLNDVEANKRGERYDIEGCSYLYDIDAHIDVNGRLTEGKVPYVIDATKYGNVSRFINHSCSPNLVNYQVLVESMDCQLAHIGLYAGRDILPGEELAYDYRYKLLPGVGCPCYCGASDCRGRLY</sequence>
<evidence type="ECO:0000259" key="8">
    <source>
        <dbReference type="PROSITE" id="PS50280"/>
    </source>
</evidence>
<name>A0A1D1XSB7_9ARAE</name>
<feature type="domain" description="C2H2-type" evidence="7">
    <location>
        <begin position="1204"/>
        <end position="1227"/>
    </location>
</feature>
<evidence type="ECO:0000313" key="13">
    <source>
        <dbReference type="EMBL" id="JAT45271.1"/>
    </source>
</evidence>
<evidence type="ECO:0000259" key="10">
    <source>
        <dbReference type="PROSITE" id="PS50868"/>
    </source>
</evidence>
<dbReference type="Gene3D" id="3.30.160.60">
    <property type="entry name" value="Classic Zinc Finger"/>
    <property type="match status" value="2"/>
</dbReference>
<dbReference type="GO" id="GO:0008270">
    <property type="term" value="F:zinc ion binding"/>
    <property type="evidence" value="ECO:0007669"/>
    <property type="project" value="UniProtKB-KW"/>
</dbReference>
<dbReference type="PROSITE" id="PS50868">
    <property type="entry name" value="POST_SET"/>
    <property type="match status" value="1"/>
</dbReference>
<dbReference type="SUPFAM" id="SSF82199">
    <property type="entry name" value="SET domain"/>
    <property type="match status" value="1"/>
</dbReference>
<keyword evidence="3 13" id="KW-0489">Methyltransferase</keyword>
<keyword evidence="2" id="KW-0158">Chromosome</keyword>
<evidence type="ECO:0000256" key="4">
    <source>
        <dbReference type="ARBA" id="ARBA00022679"/>
    </source>
</evidence>
<dbReference type="Pfam" id="PF18868">
    <property type="entry name" value="zf-C2H2_3rep"/>
    <property type="match status" value="1"/>
</dbReference>
<gene>
    <name evidence="13" type="primary">SUVR5_4</name>
    <name evidence="11" type="synonym">SUVR5_2</name>
    <name evidence="12" type="synonym">SUVR5_3</name>
    <name evidence="13" type="ORF">g.66159</name>
    <name evidence="12" type="ORF">g.66161</name>
    <name evidence="11" type="ORF">g.66162</name>
</gene>
<dbReference type="Gene3D" id="2.170.270.10">
    <property type="entry name" value="SET domain"/>
    <property type="match status" value="1"/>
</dbReference>
<dbReference type="EMBL" id="GDJX01024023">
    <property type="protein sequence ID" value="JAT43913.1"/>
    <property type="molecule type" value="Transcribed_RNA"/>
</dbReference>
<evidence type="ECO:0000256" key="2">
    <source>
        <dbReference type="ARBA" id="ARBA00022454"/>
    </source>
</evidence>
<organism evidence="13">
    <name type="scientific">Anthurium amnicola</name>
    <dbReference type="NCBI Taxonomy" id="1678845"/>
    <lineage>
        <taxon>Eukaryota</taxon>
        <taxon>Viridiplantae</taxon>
        <taxon>Streptophyta</taxon>
        <taxon>Embryophyta</taxon>
        <taxon>Tracheophyta</taxon>
        <taxon>Spermatophyta</taxon>
        <taxon>Magnoliopsida</taxon>
        <taxon>Liliopsida</taxon>
        <taxon>Araceae</taxon>
        <taxon>Pothoideae</taxon>
        <taxon>Potheae</taxon>
        <taxon>Anthurium</taxon>
    </lineage>
</organism>
<feature type="domain" description="Pre-SET" evidence="9">
    <location>
        <begin position="1514"/>
        <end position="1590"/>
    </location>
</feature>
<evidence type="ECO:0000256" key="5">
    <source>
        <dbReference type="ARBA" id="ARBA00022691"/>
    </source>
</evidence>
<dbReference type="PROSITE" id="PS50280">
    <property type="entry name" value="SET"/>
    <property type="match status" value="1"/>
</dbReference>
<dbReference type="GO" id="GO:0042054">
    <property type="term" value="F:histone methyltransferase activity"/>
    <property type="evidence" value="ECO:0007669"/>
    <property type="project" value="InterPro"/>
</dbReference>
<keyword evidence="5" id="KW-0949">S-adenosyl-L-methionine</keyword>
<protein>
    <submittedName>
        <fullName evidence="13">Histone-lysine N-methyltransferase SUVR5</fullName>
    </submittedName>
</protein>
<dbReference type="SMART" id="SM00317">
    <property type="entry name" value="SET"/>
    <property type="match status" value="1"/>
</dbReference>
<keyword evidence="6" id="KW-0479">Metal-binding</keyword>
<proteinExistence type="predicted"/>
<dbReference type="InterPro" id="IPR003616">
    <property type="entry name" value="Post-SET_dom"/>
</dbReference>
<feature type="domain" description="C2H2-type" evidence="7">
    <location>
        <begin position="1140"/>
        <end position="1168"/>
    </location>
</feature>
<feature type="domain" description="Post-SET" evidence="10">
    <location>
        <begin position="1732"/>
        <end position="1748"/>
    </location>
</feature>
<dbReference type="PANTHER" id="PTHR47325:SF1">
    <property type="entry name" value="HISTONE-LYSINE N-METHYLTRANSFERASE SUVR5"/>
    <property type="match status" value="1"/>
</dbReference>